<protein>
    <submittedName>
        <fullName evidence="4">Glucosamine-6-phosphate deaminase</fullName>
    </submittedName>
</protein>
<feature type="domain" description="Glucosamine/galactosamine-6-phosphate isomerase" evidence="3">
    <location>
        <begin position="14"/>
        <end position="230"/>
    </location>
</feature>
<dbReference type="InterPro" id="IPR006148">
    <property type="entry name" value="Glc/Gal-6P_isomerase"/>
</dbReference>
<evidence type="ECO:0000313" key="4">
    <source>
        <dbReference type="EMBL" id="GAA4686216.1"/>
    </source>
</evidence>
<evidence type="ECO:0000256" key="2">
    <source>
        <dbReference type="ARBA" id="ARBA00023277"/>
    </source>
</evidence>
<name>A0ABP8WBU3_9MICO</name>
<keyword evidence="1" id="KW-0378">Hydrolase</keyword>
<dbReference type="Pfam" id="PF01182">
    <property type="entry name" value="Glucosamine_iso"/>
    <property type="match status" value="1"/>
</dbReference>
<dbReference type="PANTHER" id="PTHR11280">
    <property type="entry name" value="GLUCOSAMINE-6-PHOSPHATE ISOMERASE"/>
    <property type="match status" value="1"/>
</dbReference>
<gene>
    <name evidence="4" type="primary">nagB_2</name>
    <name evidence="4" type="ORF">GCM10025780_36050</name>
</gene>
<dbReference type="SUPFAM" id="SSF100950">
    <property type="entry name" value="NagB/RpiA/CoA transferase-like"/>
    <property type="match status" value="1"/>
</dbReference>
<dbReference type="EMBL" id="BAABLM010000012">
    <property type="protein sequence ID" value="GAA4686216.1"/>
    <property type="molecule type" value="Genomic_DNA"/>
</dbReference>
<reference evidence="5" key="1">
    <citation type="journal article" date="2019" name="Int. J. Syst. Evol. Microbiol.">
        <title>The Global Catalogue of Microorganisms (GCM) 10K type strain sequencing project: providing services to taxonomists for standard genome sequencing and annotation.</title>
        <authorList>
            <consortium name="The Broad Institute Genomics Platform"/>
            <consortium name="The Broad Institute Genome Sequencing Center for Infectious Disease"/>
            <person name="Wu L."/>
            <person name="Ma J."/>
        </authorList>
    </citation>
    <scope>NUCLEOTIDE SEQUENCE [LARGE SCALE GENOMIC DNA]</scope>
    <source>
        <strain evidence="5">JCM 18956</strain>
    </source>
</reference>
<dbReference type="InterPro" id="IPR037171">
    <property type="entry name" value="NagB/RpiA_transferase-like"/>
</dbReference>
<dbReference type="InterPro" id="IPR004547">
    <property type="entry name" value="Glucosamine6P_isomerase"/>
</dbReference>
<keyword evidence="2" id="KW-0119">Carbohydrate metabolism</keyword>
<organism evidence="4 5">
    <name type="scientific">Frondihabitans cladoniiphilus</name>
    <dbReference type="NCBI Taxonomy" id="715785"/>
    <lineage>
        <taxon>Bacteria</taxon>
        <taxon>Bacillati</taxon>
        <taxon>Actinomycetota</taxon>
        <taxon>Actinomycetes</taxon>
        <taxon>Micrococcales</taxon>
        <taxon>Microbacteriaceae</taxon>
        <taxon>Frondihabitans</taxon>
    </lineage>
</organism>
<accession>A0ABP8WBU3</accession>
<evidence type="ECO:0000313" key="5">
    <source>
        <dbReference type="Proteomes" id="UP001501295"/>
    </source>
</evidence>
<evidence type="ECO:0000259" key="3">
    <source>
        <dbReference type="Pfam" id="PF01182"/>
    </source>
</evidence>
<evidence type="ECO:0000256" key="1">
    <source>
        <dbReference type="ARBA" id="ARBA00022801"/>
    </source>
</evidence>
<dbReference type="Gene3D" id="3.40.50.1360">
    <property type="match status" value="1"/>
</dbReference>
<dbReference type="RefSeq" id="WP_345377335.1">
    <property type="nucleotide sequence ID" value="NZ_BAABLM010000012.1"/>
</dbReference>
<keyword evidence="5" id="KW-1185">Reference proteome</keyword>
<comment type="caution">
    <text evidence="4">The sequence shown here is derived from an EMBL/GenBank/DDBJ whole genome shotgun (WGS) entry which is preliminary data.</text>
</comment>
<proteinExistence type="predicted"/>
<dbReference type="Proteomes" id="UP001501295">
    <property type="component" value="Unassembled WGS sequence"/>
</dbReference>
<dbReference type="InterPro" id="IPR018321">
    <property type="entry name" value="Glucosamine6P_isomerase_CS"/>
</dbReference>
<dbReference type="PROSITE" id="PS01161">
    <property type="entry name" value="GLC_GALNAC_ISOMERASE"/>
    <property type="match status" value="1"/>
</dbReference>
<dbReference type="CDD" id="cd01399">
    <property type="entry name" value="GlcN6P_deaminase"/>
    <property type="match status" value="1"/>
</dbReference>
<sequence length="264" mass="27451">MKIVIQHSPSDAGRVAARQIASTLRLQQNGIIGLATGSSPQPLYEALAALVRAGEVSFASTRGFALDEYVGIDPDHPESYHSIIARDAIAPLGMDPRLVRVPSGSGSVEEVDEAAVEYEAAIREAGGVDVQILGIGANGHIGFNEPGSAADSVTRRVDLAPETIAANSRFFPSVADVPTQAVSQGLGTILSARAIVLVANGSEKAQAVRDALEGPIEASCPASFLREHDDVTFCLDEQAAALLSAETRARSVTTALDDSTALSH</sequence>
<dbReference type="PANTHER" id="PTHR11280:SF5">
    <property type="entry name" value="GLUCOSAMINE-6-PHOSPHATE ISOMERASE"/>
    <property type="match status" value="1"/>
</dbReference>